<organism evidence="4 5">
    <name type="scientific">Enterococcus rotai</name>
    <dbReference type="NCBI Taxonomy" id="118060"/>
    <lineage>
        <taxon>Bacteria</taxon>
        <taxon>Bacillati</taxon>
        <taxon>Bacillota</taxon>
        <taxon>Bacilli</taxon>
        <taxon>Lactobacillales</taxon>
        <taxon>Enterococcaceae</taxon>
        <taxon>Enterococcus</taxon>
    </lineage>
</organism>
<evidence type="ECO:0000259" key="3">
    <source>
        <dbReference type="Pfam" id="PF05043"/>
    </source>
</evidence>
<dbReference type="InterPro" id="IPR007737">
    <property type="entry name" value="Mga_HTH"/>
</dbReference>
<dbReference type="InterPro" id="IPR050661">
    <property type="entry name" value="BglG_antiterminators"/>
</dbReference>
<proteinExistence type="predicted"/>
<accession>A0A0U2MZ67</accession>
<dbReference type="KEGG" id="erx:ATZ35_14650"/>
<reference evidence="5" key="1">
    <citation type="submission" date="2015-12" db="EMBL/GenBank/DDBJ databases">
        <authorList>
            <person name="Lauer A."/>
            <person name="Humrighouse B."/>
            <person name="Loparev V."/>
            <person name="Shewmaker P.L."/>
            <person name="Whitney A.M."/>
            <person name="McLaughlin R.W."/>
        </authorList>
    </citation>
    <scope>NUCLEOTIDE SEQUENCE [LARGE SCALE GENOMIC DNA]</scope>
    <source>
        <strain evidence="5">LMG 26678</strain>
    </source>
</reference>
<dbReference type="Gene3D" id="1.10.10.10">
    <property type="entry name" value="Winged helix-like DNA-binding domain superfamily/Winged helix DNA-binding domain"/>
    <property type="match status" value="1"/>
</dbReference>
<feature type="domain" description="Mga helix-turn-helix" evidence="3">
    <location>
        <begin position="84"/>
        <end position="166"/>
    </location>
</feature>
<evidence type="ECO:0000313" key="4">
    <source>
        <dbReference type="EMBL" id="ALS38339.1"/>
    </source>
</evidence>
<gene>
    <name evidence="4" type="ORF">ATZ35_14650</name>
</gene>
<protein>
    <recommendedName>
        <fullName evidence="3">Mga helix-turn-helix domain-containing protein</fullName>
    </recommendedName>
</protein>
<keyword evidence="2" id="KW-0804">Transcription</keyword>
<dbReference type="AlphaFoldDB" id="A0A0U2MZ67"/>
<dbReference type="EMBL" id="CP013655">
    <property type="protein sequence ID" value="ALS38339.1"/>
    <property type="molecule type" value="Genomic_DNA"/>
</dbReference>
<keyword evidence="1" id="KW-0805">Transcription regulation</keyword>
<dbReference type="STRING" id="118060.ATZ35_14650"/>
<dbReference type="PANTHER" id="PTHR30185:SF13">
    <property type="entry name" value="LICABCH OPERON REGULATOR-RELATED"/>
    <property type="match status" value="1"/>
</dbReference>
<dbReference type="RefSeq" id="WP_208927902.1">
    <property type="nucleotide sequence ID" value="NZ_CP013655.1"/>
</dbReference>
<evidence type="ECO:0000256" key="2">
    <source>
        <dbReference type="ARBA" id="ARBA00023163"/>
    </source>
</evidence>
<sequence length="492" mass="58448">MDYNEIFDVESKKLLGLFNALRSTDNSKSLDTLSKELGINSKTIIRAIKKLKKLFKRYQLEKQLAIGCRDRNQFYLKRQDDQYLEFFLVQYLNDLPEIIFLKTIIEEKNVTTKQLIDKMLVSESSLRRRAKKINCWLKKFDLHLKRGSWELVGEEEQIRALVLPFYWFAYQEMKPHFFLRTIENSRELAIKFISFFNMKINDLQKETIARITQIAFWRYQSGNKVWIKKSWKQYIENSATFSKFLAVMDSESSATNLDFEELVYLYLVIQAYFLPYFGSSNQIFLIGEHYLKKTTCYLLTLTANRKLRHISFGGKLSHSKESLVAFLSFHLYYEILSGFPFEKKYLKALFTENYPNFTSKLDVAINELMQENDYYQRIPKATIWYRYFMIVSSLVSPVSCEKRIFICLMTDLPLEMEMKLGKRITHFFMHKFNLTVIYARTSKSISYADIILTTVVYQSLHRKYPQPTLLIEAGFSEKTLYQIENLIKKVTK</sequence>
<dbReference type="InterPro" id="IPR036388">
    <property type="entry name" value="WH-like_DNA-bd_sf"/>
</dbReference>
<dbReference type="Proteomes" id="UP000067523">
    <property type="component" value="Chromosome"/>
</dbReference>
<evidence type="ECO:0000256" key="1">
    <source>
        <dbReference type="ARBA" id="ARBA00023015"/>
    </source>
</evidence>
<dbReference type="PANTHER" id="PTHR30185">
    <property type="entry name" value="CRYPTIC BETA-GLUCOSIDE BGL OPERON ANTITERMINATOR"/>
    <property type="match status" value="1"/>
</dbReference>
<evidence type="ECO:0000313" key="5">
    <source>
        <dbReference type="Proteomes" id="UP000067523"/>
    </source>
</evidence>
<dbReference type="Pfam" id="PF05043">
    <property type="entry name" value="Mga"/>
    <property type="match status" value="1"/>
</dbReference>
<keyword evidence="5" id="KW-1185">Reference proteome</keyword>
<name>A0A0U2MZ67_9ENTE</name>